<evidence type="ECO:0000259" key="7">
    <source>
        <dbReference type="PROSITE" id="PS50847"/>
    </source>
</evidence>
<dbReference type="Pfam" id="PF16555">
    <property type="entry name" value="GramPos_pilinD1"/>
    <property type="match status" value="1"/>
</dbReference>
<proteinExistence type="predicted"/>
<keyword evidence="4" id="KW-0572">Peptidoglycan-anchor</keyword>
<dbReference type="Pfam" id="PF17802">
    <property type="entry name" value="SpaA"/>
    <property type="match status" value="1"/>
</dbReference>
<keyword evidence="5" id="KW-0812">Transmembrane</keyword>
<dbReference type="InterPro" id="IPR019931">
    <property type="entry name" value="LPXTG_anchor"/>
</dbReference>
<dbReference type="Proteomes" id="UP001500851">
    <property type="component" value="Unassembled WGS sequence"/>
</dbReference>
<evidence type="ECO:0000256" key="2">
    <source>
        <dbReference type="ARBA" id="ARBA00022525"/>
    </source>
</evidence>
<gene>
    <name evidence="8" type="ORF">GCM10009768_27240</name>
</gene>
<dbReference type="PROSITE" id="PS51318">
    <property type="entry name" value="TAT"/>
    <property type="match status" value="1"/>
</dbReference>
<name>A0ABN2LQB3_9MICO</name>
<dbReference type="NCBIfam" id="TIGR01167">
    <property type="entry name" value="LPXTG_anchor"/>
    <property type="match status" value="1"/>
</dbReference>
<evidence type="ECO:0000256" key="6">
    <source>
        <dbReference type="SAM" id="SignalP"/>
    </source>
</evidence>
<reference evidence="8 9" key="1">
    <citation type="journal article" date="2019" name="Int. J. Syst. Evol. Microbiol.">
        <title>The Global Catalogue of Microorganisms (GCM) 10K type strain sequencing project: providing services to taxonomists for standard genome sequencing and annotation.</title>
        <authorList>
            <consortium name="The Broad Institute Genomics Platform"/>
            <consortium name="The Broad Institute Genome Sequencing Center for Infectious Disease"/>
            <person name="Wu L."/>
            <person name="Ma J."/>
        </authorList>
    </citation>
    <scope>NUCLEOTIDE SEQUENCE [LARGE SCALE GENOMIC DNA]</scope>
    <source>
        <strain evidence="8 9">JCM 14736</strain>
    </source>
</reference>
<keyword evidence="5" id="KW-1133">Transmembrane helix</keyword>
<dbReference type="InterPro" id="IPR026466">
    <property type="entry name" value="Fim_isopep_form_D2_dom"/>
</dbReference>
<feature type="signal peptide" evidence="6">
    <location>
        <begin position="1"/>
        <end position="36"/>
    </location>
</feature>
<evidence type="ECO:0000256" key="3">
    <source>
        <dbReference type="ARBA" id="ARBA00022729"/>
    </source>
</evidence>
<keyword evidence="2" id="KW-0964">Secreted</keyword>
<dbReference type="InterPro" id="IPR041033">
    <property type="entry name" value="SpaA_PFL_dom_1"/>
</dbReference>
<feature type="chain" id="PRO_5046929290" evidence="6">
    <location>
        <begin position="37"/>
        <end position="487"/>
    </location>
</feature>
<evidence type="ECO:0000313" key="8">
    <source>
        <dbReference type="EMBL" id="GAA1796774.1"/>
    </source>
</evidence>
<sequence>MSQQSWGRRARRPFVAALAVALAVLGAAAGGAAAQAADEPSPANITGTTGTLVIHKHAGNPSTAGNGRAISDPAQVTALGSGLGGVVFSVQRVTSGGTPIDLTTAAGWDLATQATLPRVQGHTDGFDVIAQTTATTLPDGSATIPNLPYGLYLVTETSPGPNPVVSPGQPFLVSVPYPSSTDSTWLYTVNVYPKNKLNTTTPEKTVSDPNAPVLGSTVHWTITAPIPELAAGDTYRKFVVTDQLDPRLTLTGAVLTLDGAPLAAGTDYTLSPTTLPAASGPNVVITFTATGLGKLAGKTAVGVDLATTVDSLGDGKITNTAFVNVNDSVRQTGTPQTNWGPLQIIKVSAADTSKTLAGAQFTLHETKGGPQVGGVLNTDGQGRISVAGLWVGNGGTLTRSYWVHETQAPAGYALPAGDAAWTQVTVTAGDAASVVPVQVQNAQQNGPNLPLTGSTGTAMFLGGGAALILAAAGGAIVLARRRRSAAE</sequence>
<dbReference type="InterPro" id="IPR032364">
    <property type="entry name" value="GramPos_pilinD1_N"/>
</dbReference>
<organism evidence="8 9">
    <name type="scientific">Leucobacter iarius</name>
    <dbReference type="NCBI Taxonomy" id="333963"/>
    <lineage>
        <taxon>Bacteria</taxon>
        <taxon>Bacillati</taxon>
        <taxon>Actinomycetota</taxon>
        <taxon>Actinomycetes</taxon>
        <taxon>Micrococcales</taxon>
        <taxon>Microbacteriaceae</taxon>
        <taxon>Leucobacter</taxon>
    </lineage>
</organism>
<dbReference type="NCBIfam" id="NF033902">
    <property type="entry name" value="iso_D2_wall_anc"/>
    <property type="match status" value="1"/>
</dbReference>
<evidence type="ECO:0000256" key="4">
    <source>
        <dbReference type="ARBA" id="ARBA00023088"/>
    </source>
</evidence>
<dbReference type="InterPro" id="IPR013783">
    <property type="entry name" value="Ig-like_fold"/>
</dbReference>
<evidence type="ECO:0000256" key="1">
    <source>
        <dbReference type="ARBA" id="ARBA00022512"/>
    </source>
</evidence>
<dbReference type="PROSITE" id="PS50847">
    <property type="entry name" value="GRAM_POS_ANCHORING"/>
    <property type="match status" value="1"/>
</dbReference>
<keyword evidence="5" id="KW-0472">Membrane</keyword>
<dbReference type="InterPro" id="IPR048052">
    <property type="entry name" value="FM1-like"/>
</dbReference>
<evidence type="ECO:0000256" key="5">
    <source>
        <dbReference type="SAM" id="Phobius"/>
    </source>
</evidence>
<dbReference type="Gene3D" id="2.60.40.10">
    <property type="entry name" value="Immunoglobulins"/>
    <property type="match status" value="2"/>
</dbReference>
<keyword evidence="1" id="KW-0134">Cell wall</keyword>
<dbReference type="Gene3D" id="2.60.40.740">
    <property type="match status" value="1"/>
</dbReference>
<feature type="domain" description="Gram-positive cocci surface proteins LPxTG" evidence="7">
    <location>
        <begin position="449"/>
        <end position="487"/>
    </location>
</feature>
<dbReference type="NCBIfam" id="TIGR04226">
    <property type="entry name" value="RrgB_K2N_iso_D2"/>
    <property type="match status" value="1"/>
</dbReference>
<evidence type="ECO:0000313" key="9">
    <source>
        <dbReference type="Proteomes" id="UP001500851"/>
    </source>
</evidence>
<accession>A0ABN2LQB3</accession>
<dbReference type="EMBL" id="BAAAOB010000004">
    <property type="protein sequence ID" value="GAA1796774.1"/>
    <property type="molecule type" value="Genomic_DNA"/>
</dbReference>
<keyword evidence="9" id="KW-1185">Reference proteome</keyword>
<protein>
    <submittedName>
        <fullName evidence="8">SpaH/EbpB family LPXTG-anchored major pilin</fullName>
    </submittedName>
</protein>
<keyword evidence="3 6" id="KW-0732">Signal</keyword>
<feature type="transmembrane region" description="Helical" evidence="5">
    <location>
        <begin position="458"/>
        <end position="479"/>
    </location>
</feature>
<comment type="caution">
    <text evidence="8">The sequence shown here is derived from an EMBL/GenBank/DDBJ whole genome shotgun (WGS) entry which is preliminary data.</text>
</comment>
<dbReference type="InterPro" id="IPR006311">
    <property type="entry name" value="TAT_signal"/>
</dbReference>
<dbReference type="RefSeq" id="WP_344033075.1">
    <property type="nucleotide sequence ID" value="NZ_BAAAOB010000004.1"/>
</dbReference>
<dbReference type="Pfam" id="PF00746">
    <property type="entry name" value="Gram_pos_anchor"/>
    <property type="match status" value="1"/>
</dbReference>